<sequence>MKSLMLMCALSMFAIVQGQMFDRNNMQNYYKCWTYMNCISDGPMARRMETCLYLLKPVMKNTRIAQGFEFVNDIHYPPVTNICPIIKILDNTSAVRENPYLTE</sequence>
<dbReference type="Proteomes" id="UP000499080">
    <property type="component" value="Unassembled WGS sequence"/>
</dbReference>
<evidence type="ECO:0008006" key="4">
    <source>
        <dbReference type="Google" id="ProtNLM"/>
    </source>
</evidence>
<dbReference type="AlphaFoldDB" id="A0A4Y2JHU2"/>
<comment type="caution">
    <text evidence="2">The sequence shown here is derived from an EMBL/GenBank/DDBJ whole genome shotgun (WGS) entry which is preliminary data.</text>
</comment>
<organism evidence="2 3">
    <name type="scientific">Araneus ventricosus</name>
    <name type="common">Orbweaver spider</name>
    <name type="synonym">Epeira ventricosa</name>
    <dbReference type="NCBI Taxonomy" id="182803"/>
    <lineage>
        <taxon>Eukaryota</taxon>
        <taxon>Metazoa</taxon>
        <taxon>Ecdysozoa</taxon>
        <taxon>Arthropoda</taxon>
        <taxon>Chelicerata</taxon>
        <taxon>Arachnida</taxon>
        <taxon>Araneae</taxon>
        <taxon>Araneomorphae</taxon>
        <taxon>Entelegynae</taxon>
        <taxon>Araneoidea</taxon>
        <taxon>Araneidae</taxon>
        <taxon>Araneus</taxon>
    </lineage>
</organism>
<evidence type="ECO:0000313" key="3">
    <source>
        <dbReference type="Proteomes" id="UP000499080"/>
    </source>
</evidence>
<reference evidence="2 3" key="1">
    <citation type="journal article" date="2019" name="Sci. Rep.">
        <title>Orb-weaving spider Araneus ventricosus genome elucidates the spidroin gene catalogue.</title>
        <authorList>
            <person name="Kono N."/>
            <person name="Nakamura H."/>
            <person name="Ohtoshi R."/>
            <person name="Moran D.A.P."/>
            <person name="Shinohara A."/>
            <person name="Yoshida Y."/>
            <person name="Fujiwara M."/>
            <person name="Mori M."/>
            <person name="Tomita M."/>
            <person name="Arakawa K."/>
        </authorList>
    </citation>
    <scope>NUCLEOTIDE SEQUENCE [LARGE SCALE GENOMIC DNA]</scope>
</reference>
<name>A0A4Y2JHU2_ARAVE</name>
<feature type="chain" id="PRO_5021461439" description="Seminal fluid protein" evidence="1">
    <location>
        <begin position="19"/>
        <end position="103"/>
    </location>
</feature>
<proteinExistence type="predicted"/>
<keyword evidence="1" id="KW-0732">Signal</keyword>
<evidence type="ECO:0000313" key="2">
    <source>
        <dbReference type="EMBL" id="GBM88872.1"/>
    </source>
</evidence>
<keyword evidence="3" id="KW-1185">Reference proteome</keyword>
<dbReference type="OrthoDB" id="6088000at2759"/>
<dbReference type="EMBL" id="BGPR01003498">
    <property type="protein sequence ID" value="GBM88872.1"/>
    <property type="molecule type" value="Genomic_DNA"/>
</dbReference>
<feature type="signal peptide" evidence="1">
    <location>
        <begin position="1"/>
        <end position="18"/>
    </location>
</feature>
<gene>
    <name evidence="2" type="ORF">AVEN_134135_1</name>
</gene>
<evidence type="ECO:0000256" key="1">
    <source>
        <dbReference type="SAM" id="SignalP"/>
    </source>
</evidence>
<protein>
    <recommendedName>
        <fullName evidence="4">Seminal fluid protein</fullName>
    </recommendedName>
</protein>
<accession>A0A4Y2JHU2</accession>